<dbReference type="Proteomes" id="UP000237839">
    <property type="component" value="Unassembled WGS sequence"/>
</dbReference>
<dbReference type="AlphaFoldDB" id="A0A2S9GT41"/>
<reference evidence="2 3" key="1">
    <citation type="submission" date="2018-02" db="EMBL/GenBank/DDBJ databases">
        <title>Solimicrobium silvestre gen. nov., sp. nov., isolated from alpine forest soil.</title>
        <authorList>
            <person name="Margesin R."/>
            <person name="Albuquerque L."/>
            <person name="Zhang D.-C."/>
            <person name="Froufe H.J.C."/>
            <person name="Severino R."/>
            <person name="Roxo I."/>
            <person name="Egas C."/>
            <person name="Da Costa M.S."/>
        </authorList>
    </citation>
    <scope>NUCLEOTIDE SEQUENCE [LARGE SCALE GENOMIC DNA]</scope>
    <source>
        <strain evidence="2 3">S20-91</strain>
    </source>
</reference>
<gene>
    <name evidence="2" type="ORF">S2091_4382</name>
</gene>
<feature type="transmembrane region" description="Helical" evidence="1">
    <location>
        <begin position="36"/>
        <end position="56"/>
    </location>
</feature>
<comment type="caution">
    <text evidence="2">The sequence shown here is derived from an EMBL/GenBank/DDBJ whole genome shotgun (WGS) entry which is preliminary data.</text>
</comment>
<keyword evidence="1" id="KW-0812">Transmembrane</keyword>
<feature type="transmembrane region" description="Helical" evidence="1">
    <location>
        <begin position="95"/>
        <end position="113"/>
    </location>
</feature>
<dbReference type="RefSeq" id="WP_105534113.1">
    <property type="nucleotide sequence ID" value="NZ_PUGF01000033.1"/>
</dbReference>
<dbReference type="OrthoDB" id="10018847at2"/>
<protein>
    <submittedName>
        <fullName evidence="2">Uncharacterized protein</fullName>
    </submittedName>
</protein>
<organism evidence="2 3">
    <name type="scientific">Solimicrobium silvestre</name>
    <dbReference type="NCBI Taxonomy" id="2099400"/>
    <lineage>
        <taxon>Bacteria</taxon>
        <taxon>Pseudomonadati</taxon>
        <taxon>Pseudomonadota</taxon>
        <taxon>Betaproteobacteria</taxon>
        <taxon>Burkholderiales</taxon>
        <taxon>Oxalobacteraceae</taxon>
        <taxon>Solimicrobium</taxon>
    </lineage>
</organism>
<evidence type="ECO:0000256" key="1">
    <source>
        <dbReference type="SAM" id="Phobius"/>
    </source>
</evidence>
<keyword evidence="3" id="KW-1185">Reference proteome</keyword>
<sequence length="190" mass="22186">MDSFYFYLILSGAIGPLVIILITYNFAGWNWKKKPWIPFVLGLIFLSITFATNYFFSSTSEELNSTLKNITSPSVYLFLQLNAKADNVIARMYELINIPLGVSLIAAALIYKADLEFDRRLKQYNRGLEDISKSEDTLTVDIKLFEERLNNGDRGADFLEAYQRIKESRLHIKMLRRMLQRKFDDFIEER</sequence>
<proteinExistence type="predicted"/>
<feature type="transmembrane region" description="Helical" evidence="1">
    <location>
        <begin position="6"/>
        <end position="24"/>
    </location>
</feature>
<evidence type="ECO:0000313" key="3">
    <source>
        <dbReference type="Proteomes" id="UP000237839"/>
    </source>
</evidence>
<name>A0A2S9GT41_9BURK</name>
<evidence type="ECO:0000313" key="2">
    <source>
        <dbReference type="EMBL" id="PRC90889.1"/>
    </source>
</evidence>
<dbReference type="EMBL" id="PUGF01000033">
    <property type="protein sequence ID" value="PRC90889.1"/>
    <property type="molecule type" value="Genomic_DNA"/>
</dbReference>
<keyword evidence="1" id="KW-0472">Membrane</keyword>
<accession>A0A2S9GT41</accession>
<keyword evidence="1" id="KW-1133">Transmembrane helix</keyword>